<evidence type="ECO:0000256" key="7">
    <source>
        <dbReference type="ARBA" id="ARBA00023004"/>
    </source>
</evidence>
<proteinExistence type="predicted"/>
<evidence type="ECO:0000256" key="3">
    <source>
        <dbReference type="ARBA" id="ARBA00022763"/>
    </source>
</evidence>
<keyword evidence="3" id="KW-0227">DNA damage</keyword>
<dbReference type="GO" id="GO:0006307">
    <property type="term" value="P:DNA alkylation repair"/>
    <property type="evidence" value="ECO:0007669"/>
    <property type="project" value="InterPro"/>
</dbReference>
<evidence type="ECO:0000256" key="1">
    <source>
        <dbReference type="ARBA" id="ARBA00001954"/>
    </source>
</evidence>
<dbReference type="AlphaFoldDB" id="A0A1I6Q9G8"/>
<keyword evidence="5 10" id="KW-0223">Dioxygenase</keyword>
<dbReference type="PANTHER" id="PTHR31212:SF4">
    <property type="entry name" value="ALPHA-KETOGLUTARATE-DEPENDENT DIOXYGENASE ALKB HOMOLOG 3"/>
    <property type="match status" value="1"/>
</dbReference>
<dbReference type="GO" id="GO:0051213">
    <property type="term" value="F:dioxygenase activity"/>
    <property type="evidence" value="ECO:0007669"/>
    <property type="project" value="UniProtKB-KW"/>
</dbReference>
<dbReference type="Proteomes" id="UP000183209">
    <property type="component" value="Unassembled WGS sequence"/>
</dbReference>
<keyword evidence="7" id="KW-0408">Iron</keyword>
<dbReference type="GO" id="GO:0046872">
    <property type="term" value="F:metal ion binding"/>
    <property type="evidence" value="ECO:0007669"/>
    <property type="project" value="UniProtKB-KW"/>
</dbReference>
<feature type="domain" description="Fe2OG dioxygenase" evidence="9">
    <location>
        <begin position="122"/>
        <end position="219"/>
    </location>
</feature>
<evidence type="ECO:0000313" key="11">
    <source>
        <dbReference type="Proteomes" id="UP000183209"/>
    </source>
</evidence>
<evidence type="ECO:0000256" key="5">
    <source>
        <dbReference type="ARBA" id="ARBA00022964"/>
    </source>
</evidence>
<evidence type="ECO:0000256" key="8">
    <source>
        <dbReference type="ARBA" id="ARBA00023204"/>
    </source>
</evidence>
<dbReference type="PANTHER" id="PTHR31212">
    <property type="entry name" value="ALPHA-KETOGLUTARATE-DEPENDENT DIOXYGENASE ALKB HOMOLOG 3"/>
    <property type="match status" value="1"/>
</dbReference>
<dbReference type="InterPro" id="IPR005123">
    <property type="entry name" value="Oxoglu/Fe-dep_dioxygenase_dom"/>
</dbReference>
<dbReference type="InterPro" id="IPR027450">
    <property type="entry name" value="AlkB-like"/>
</dbReference>
<evidence type="ECO:0000313" key="10">
    <source>
        <dbReference type="EMBL" id="SFS49133.1"/>
    </source>
</evidence>
<dbReference type="GO" id="GO:0140097">
    <property type="term" value="F:catalytic activity, acting on DNA"/>
    <property type="evidence" value="ECO:0007669"/>
    <property type="project" value="UniProtKB-ARBA"/>
</dbReference>
<keyword evidence="4" id="KW-0460">Magnesium</keyword>
<reference evidence="10 11" key="1">
    <citation type="submission" date="2016-10" db="EMBL/GenBank/DDBJ databases">
        <authorList>
            <person name="de Groot N.N."/>
        </authorList>
    </citation>
    <scope>NUCLEOTIDE SEQUENCE [LARGE SCALE GENOMIC DNA]</scope>
    <source>
        <strain evidence="10 11">CGMCC 1.6114</strain>
    </source>
</reference>
<evidence type="ECO:0000256" key="4">
    <source>
        <dbReference type="ARBA" id="ARBA00022842"/>
    </source>
</evidence>
<dbReference type="Gene3D" id="2.60.120.590">
    <property type="entry name" value="Alpha-ketoglutarate-dependent dioxygenase AlkB-like"/>
    <property type="match status" value="1"/>
</dbReference>
<comment type="cofactor">
    <cofactor evidence="1">
        <name>Fe(2+)</name>
        <dbReference type="ChEBI" id="CHEBI:29033"/>
    </cofactor>
</comment>
<dbReference type="PROSITE" id="PS51471">
    <property type="entry name" value="FE2OG_OXY"/>
    <property type="match status" value="1"/>
</dbReference>
<keyword evidence="2" id="KW-0479">Metal-binding</keyword>
<evidence type="ECO:0000259" key="9">
    <source>
        <dbReference type="PROSITE" id="PS51471"/>
    </source>
</evidence>
<dbReference type="GO" id="GO:0016787">
    <property type="term" value="F:hydrolase activity"/>
    <property type="evidence" value="ECO:0007669"/>
    <property type="project" value="UniProtKB-ARBA"/>
</dbReference>
<gene>
    <name evidence="10" type="ORF">SAMN04487906_0524</name>
</gene>
<dbReference type="InterPro" id="IPR037151">
    <property type="entry name" value="AlkB-like_sf"/>
</dbReference>
<name>A0A1I6Q9G8_9FLAO</name>
<dbReference type="InterPro" id="IPR032854">
    <property type="entry name" value="ALKBH3"/>
</dbReference>
<keyword evidence="8" id="KW-0234">DNA repair</keyword>
<accession>A0A1I6Q9G8</accession>
<dbReference type="Pfam" id="PF13532">
    <property type="entry name" value="2OG-FeII_Oxy_2"/>
    <property type="match status" value="1"/>
</dbReference>
<evidence type="ECO:0000256" key="2">
    <source>
        <dbReference type="ARBA" id="ARBA00022723"/>
    </source>
</evidence>
<dbReference type="SUPFAM" id="SSF51197">
    <property type="entry name" value="Clavaminate synthase-like"/>
    <property type="match status" value="1"/>
</dbReference>
<organism evidence="10 11">
    <name type="scientific">Zhouia amylolytica</name>
    <dbReference type="NCBI Taxonomy" id="376730"/>
    <lineage>
        <taxon>Bacteria</taxon>
        <taxon>Pseudomonadati</taxon>
        <taxon>Bacteroidota</taxon>
        <taxon>Flavobacteriia</taxon>
        <taxon>Flavobacteriales</taxon>
        <taxon>Flavobacteriaceae</taxon>
        <taxon>Zhouia</taxon>
    </lineage>
</organism>
<dbReference type="GO" id="GO:0016705">
    <property type="term" value="F:oxidoreductase activity, acting on paired donors, with incorporation or reduction of molecular oxygen"/>
    <property type="evidence" value="ECO:0007669"/>
    <property type="project" value="UniProtKB-ARBA"/>
</dbReference>
<dbReference type="FunFam" id="2.60.120.590:FF:000004">
    <property type="entry name" value="DNA oxidative demethylase ALKBH2"/>
    <property type="match status" value="1"/>
</dbReference>
<protein>
    <submittedName>
        <fullName evidence="10">Alkylated DNA repair dioxygenase AlkB</fullName>
    </submittedName>
</protein>
<dbReference type="GO" id="GO:0032451">
    <property type="term" value="F:demethylase activity"/>
    <property type="evidence" value="ECO:0007669"/>
    <property type="project" value="UniProtKB-ARBA"/>
</dbReference>
<sequence length="222" mass="26104">MGFFYCILELSISQITRFMNLFSEIRDEKENILPFDGIVNYYGVCIPFDEANRYYDKLLQHLAWKRDLVVMFGKRIETKRKVAWYGDRPYKYTYSNNTKLALPWNEVLMEIKELTEQITGESYNSCLANLYHDGSEGMAWHSDNEKELKVNGAIASLSFGAERRFSFKHKVKNNKVSIILEHGSLLLMKGTTQKHWLHRLPPTKKQFTPRVNLTFRNIIDHP</sequence>
<evidence type="ECO:0000256" key="6">
    <source>
        <dbReference type="ARBA" id="ARBA00023002"/>
    </source>
</evidence>
<keyword evidence="6" id="KW-0560">Oxidoreductase</keyword>
<dbReference type="EMBL" id="FPAG01000002">
    <property type="protein sequence ID" value="SFS49133.1"/>
    <property type="molecule type" value="Genomic_DNA"/>
</dbReference>